<dbReference type="EMBL" id="CM000881">
    <property type="protein sequence ID" value="PNT72223.1"/>
    <property type="molecule type" value="Genomic_DNA"/>
</dbReference>
<dbReference type="EnsemblPlants" id="PNT72223">
    <property type="protein sequence ID" value="PNT72223"/>
    <property type="gene ID" value="BRADI_2g41633v3"/>
</dbReference>
<evidence type="ECO:0000313" key="4">
    <source>
        <dbReference type="Proteomes" id="UP000008810"/>
    </source>
</evidence>
<evidence type="ECO:0000313" key="3">
    <source>
        <dbReference type="EnsemblPlants" id="PNT72223"/>
    </source>
</evidence>
<proteinExistence type="predicted"/>
<reference evidence="2 3" key="1">
    <citation type="journal article" date="2010" name="Nature">
        <title>Genome sequencing and analysis of the model grass Brachypodium distachyon.</title>
        <authorList>
            <consortium name="International Brachypodium Initiative"/>
        </authorList>
    </citation>
    <scope>NUCLEOTIDE SEQUENCE [LARGE SCALE GENOMIC DNA]</scope>
    <source>
        <strain evidence="2 3">Bd21</strain>
    </source>
</reference>
<feature type="region of interest" description="Disordered" evidence="1">
    <location>
        <begin position="1"/>
        <end position="21"/>
    </location>
</feature>
<keyword evidence="4" id="KW-1185">Reference proteome</keyword>
<dbReference type="AlphaFoldDB" id="A0A2K2DD60"/>
<evidence type="ECO:0000256" key="1">
    <source>
        <dbReference type="SAM" id="MobiDB-lite"/>
    </source>
</evidence>
<accession>A0A2K2DD60</accession>
<dbReference type="Proteomes" id="UP000008810">
    <property type="component" value="Chromosome 2"/>
</dbReference>
<dbReference type="InParanoid" id="A0A2K2DD60"/>
<reference evidence="3" key="3">
    <citation type="submission" date="2018-08" db="UniProtKB">
        <authorList>
            <consortium name="EnsemblPlants"/>
        </authorList>
    </citation>
    <scope>IDENTIFICATION</scope>
    <source>
        <strain evidence="3">cv. Bd21</strain>
    </source>
</reference>
<organism evidence="2">
    <name type="scientific">Brachypodium distachyon</name>
    <name type="common">Purple false brome</name>
    <name type="synonym">Trachynia distachya</name>
    <dbReference type="NCBI Taxonomy" id="15368"/>
    <lineage>
        <taxon>Eukaryota</taxon>
        <taxon>Viridiplantae</taxon>
        <taxon>Streptophyta</taxon>
        <taxon>Embryophyta</taxon>
        <taxon>Tracheophyta</taxon>
        <taxon>Spermatophyta</taxon>
        <taxon>Magnoliopsida</taxon>
        <taxon>Liliopsida</taxon>
        <taxon>Poales</taxon>
        <taxon>Poaceae</taxon>
        <taxon>BOP clade</taxon>
        <taxon>Pooideae</taxon>
        <taxon>Stipodae</taxon>
        <taxon>Brachypodieae</taxon>
        <taxon>Brachypodium</taxon>
    </lineage>
</organism>
<reference evidence="2" key="2">
    <citation type="submission" date="2017-06" db="EMBL/GenBank/DDBJ databases">
        <title>WGS assembly of Brachypodium distachyon.</title>
        <authorList>
            <consortium name="The International Brachypodium Initiative"/>
            <person name="Lucas S."/>
            <person name="Harmon-Smith M."/>
            <person name="Lail K."/>
            <person name="Tice H."/>
            <person name="Grimwood J."/>
            <person name="Bruce D."/>
            <person name="Barry K."/>
            <person name="Shu S."/>
            <person name="Lindquist E."/>
            <person name="Wang M."/>
            <person name="Pitluck S."/>
            <person name="Vogel J.P."/>
            <person name="Garvin D.F."/>
            <person name="Mockler T.C."/>
            <person name="Schmutz J."/>
            <person name="Rokhsar D."/>
            <person name="Bevan M.W."/>
        </authorList>
    </citation>
    <scope>NUCLEOTIDE SEQUENCE</scope>
    <source>
        <strain evidence="2">Bd21</strain>
    </source>
</reference>
<dbReference type="Gramene" id="PNT72223">
    <property type="protein sequence ID" value="PNT72223"/>
    <property type="gene ID" value="BRADI_2g41633v3"/>
</dbReference>
<evidence type="ECO:0000313" key="2">
    <source>
        <dbReference type="EMBL" id="PNT72223.1"/>
    </source>
</evidence>
<dbReference type="PROSITE" id="PS51257">
    <property type="entry name" value="PROKAR_LIPOPROTEIN"/>
    <property type="match status" value="1"/>
</dbReference>
<sequence length="141" mass="15445">MDEETGRTGRHSRGERREPASQLTVVSALACRGGAAGDLSRCKTSFERCKNRNMAGAGSQIWKELGSDEDRRAATVKFRCPCRRRAPLQYRDFEVVGRSRWRRATKMAPSSLQPDLAAVGHGVARLAAPPLSIPPASLHTT</sequence>
<protein>
    <submittedName>
        <fullName evidence="2 3">Uncharacterized protein</fullName>
    </submittedName>
</protein>
<gene>
    <name evidence="2" type="ORF">BRADI_2g41633v3</name>
</gene>
<name>A0A2K2DD60_BRADI</name>